<dbReference type="SUPFAM" id="SSF53822">
    <property type="entry name" value="Periplasmic binding protein-like I"/>
    <property type="match status" value="1"/>
</dbReference>
<dbReference type="CDD" id="cd01392">
    <property type="entry name" value="HTH_LacI"/>
    <property type="match status" value="1"/>
</dbReference>
<dbReference type="GO" id="GO:0000976">
    <property type="term" value="F:transcription cis-regulatory region binding"/>
    <property type="evidence" value="ECO:0007669"/>
    <property type="project" value="TreeGrafter"/>
</dbReference>
<protein>
    <submittedName>
        <fullName evidence="5">Transcriptional repressor</fullName>
    </submittedName>
</protein>
<dbReference type="InterPro" id="IPR028082">
    <property type="entry name" value="Peripla_BP_I"/>
</dbReference>
<gene>
    <name evidence="5" type="ordered locus">STHERM_c15380</name>
</gene>
<dbReference type="PaxDb" id="665571-STHERM_c15380"/>
<keyword evidence="2" id="KW-0238">DNA-binding</keyword>
<dbReference type="Gene3D" id="3.40.50.2300">
    <property type="match status" value="2"/>
</dbReference>
<dbReference type="HOGENOM" id="CLU_037628_6_2_12"/>
<evidence type="ECO:0000256" key="2">
    <source>
        <dbReference type="ARBA" id="ARBA00023125"/>
    </source>
</evidence>
<dbReference type="SUPFAM" id="SSF47413">
    <property type="entry name" value="lambda repressor-like DNA-binding domains"/>
    <property type="match status" value="1"/>
</dbReference>
<dbReference type="PROSITE" id="PS00356">
    <property type="entry name" value="HTH_LACI_1"/>
    <property type="match status" value="1"/>
</dbReference>
<accession>E0RTV3</accession>
<dbReference type="RefSeq" id="WP_013314318.1">
    <property type="nucleotide sequence ID" value="NC_014484.1"/>
</dbReference>
<dbReference type="Proteomes" id="UP000001296">
    <property type="component" value="Chromosome"/>
</dbReference>
<sequence>MARTGDRRGRKPQPDSVTIKDIAREANVSVTTVSNVIHGRYHRVSPATVEKVRSIIRKYNYTPNMFARSLVKQQSRIIGVINHLIPSQHGSFLQDLFHGTFVGGIERTLRGRDYFLMLRTVDDTRELYSLLKHWNMDGVIVVGLFKDEFFDLLLSSGTPLVLIDSYIDVESDRVFKVGLEDYKGGYLATKYLIQKGHTRIAFAGPEILDGGVVAERFRGYRDALEEAGLPFREEDVFIQDITVEEGKKLAYKLSRDAGITAVFATADSLAAGILLGTQDLGRRVPEDLSIVGFDDLPMSRFTHPPLTTIHQDVEEKGVMAANLLIDFLEGKPIPQREVVFSVRLVERSSVAERRS</sequence>
<dbReference type="KEGG" id="sta:STHERM_c15380"/>
<reference key="1">
    <citation type="submission" date="2009-08" db="EMBL/GenBank/DDBJ databases">
        <title>The genome sequence of Spirochaeta thermophila DSM6192.</title>
        <authorList>
            <person name="Angelov A."/>
            <person name="Mientus M."/>
            <person name="Wittenberg S."/>
            <person name="Lehmann R."/>
            <person name="Liesegang H."/>
            <person name="Daniel R."/>
            <person name="Liebl W."/>
        </authorList>
    </citation>
    <scope>NUCLEOTIDE SEQUENCE</scope>
    <source>
        <strain>DSM 6192</strain>
    </source>
</reference>
<dbReference type="GO" id="GO:0003700">
    <property type="term" value="F:DNA-binding transcription factor activity"/>
    <property type="evidence" value="ECO:0007669"/>
    <property type="project" value="TreeGrafter"/>
</dbReference>
<name>E0RTV3_WINT6</name>
<keyword evidence="1" id="KW-0805">Transcription regulation</keyword>
<dbReference type="CDD" id="cd06267">
    <property type="entry name" value="PBP1_LacI_sugar_binding-like"/>
    <property type="match status" value="1"/>
</dbReference>
<evidence type="ECO:0000259" key="4">
    <source>
        <dbReference type="PROSITE" id="PS50932"/>
    </source>
</evidence>
<dbReference type="InterPro" id="IPR000843">
    <property type="entry name" value="HTH_LacI"/>
</dbReference>
<dbReference type="PANTHER" id="PTHR30146">
    <property type="entry name" value="LACI-RELATED TRANSCRIPTIONAL REPRESSOR"/>
    <property type="match status" value="1"/>
</dbReference>
<dbReference type="Pfam" id="PF13377">
    <property type="entry name" value="Peripla_BP_3"/>
    <property type="match status" value="1"/>
</dbReference>
<proteinExistence type="predicted"/>
<evidence type="ECO:0000256" key="3">
    <source>
        <dbReference type="ARBA" id="ARBA00023163"/>
    </source>
</evidence>
<dbReference type="PROSITE" id="PS50932">
    <property type="entry name" value="HTH_LACI_2"/>
    <property type="match status" value="1"/>
</dbReference>
<evidence type="ECO:0000313" key="6">
    <source>
        <dbReference type="Proteomes" id="UP000001296"/>
    </source>
</evidence>
<dbReference type="EMBL" id="CP001698">
    <property type="protein sequence ID" value="ADN02478.1"/>
    <property type="molecule type" value="Genomic_DNA"/>
</dbReference>
<dbReference type="InterPro" id="IPR010982">
    <property type="entry name" value="Lambda_DNA-bd_dom_sf"/>
</dbReference>
<dbReference type="Gene3D" id="1.10.260.40">
    <property type="entry name" value="lambda repressor-like DNA-binding domains"/>
    <property type="match status" value="1"/>
</dbReference>
<dbReference type="eggNOG" id="COG1609">
    <property type="taxonomic scope" value="Bacteria"/>
</dbReference>
<dbReference type="SMART" id="SM00354">
    <property type="entry name" value="HTH_LACI"/>
    <property type="match status" value="1"/>
</dbReference>
<feature type="domain" description="HTH lacI-type" evidence="4">
    <location>
        <begin position="17"/>
        <end position="72"/>
    </location>
</feature>
<dbReference type="InterPro" id="IPR046335">
    <property type="entry name" value="LacI/GalR-like_sensor"/>
</dbReference>
<evidence type="ECO:0000256" key="1">
    <source>
        <dbReference type="ARBA" id="ARBA00023015"/>
    </source>
</evidence>
<keyword evidence="3" id="KW-0804">Transcription</keyword>
<dbReference type="AlphaFoldDB" id="E0RTV3"/>
<reference evidence="5 6" key="2">
    <citation type="journal article" date="2010" name="J. Bacteriol.">
        <title>Genome sequence of the polysaccharide-degrading, thermophilic anaerobe Spirochaeta thermophila DSM 6192.</title>
        <authorList>
            <person name="Angelov A."/>
            <person name="Liebl S."/>
            <person name="Ballschmiter M."/>
            <person name="Bomeke M."/>
            <person name="Lehmann R."/>
            <person name="Liesegang H."/>
            <person name="Daniel R."/>
            <person name="Liebl W."/>
        </authorList>
    </citation>
    <scope>NUCLEOTIDE SEQUENCE [LARGE SCALE GENOMIC DNA]</scope>
    <source>
        <strain evidence="6">ATCC 49972 / DSM 6192 / RI 19.B1</strain>
    </source>
</reference>
<dbReference type="Pfam" id="PF00356">
    <property type="entry name" value="LacI"/>
    <property type="match status" value="1"/>
</dbReference>
<dbReference type="PANTHER" id="PTHR30146:SF24">
    <property type="entry name" value="XYLOSE OPERON REGULATORY PROTEIN"/>
    <property type="match status" value="1"/>
</dbReference>
<evidence type="ECO:0000313" key="5">
    <source>
        <dbReference type="EMBL" id="ADN02478.1"/>
    </source>
</evidence>
<organism evidence="5 6">
    <name type="scientific">Winmispira thermophila (strain ATCC 49972 / DSM 6192 / RI 19.B1)</name>
    <name type="common">Spirochaeta thermophila</name>
    <dbReference type="NCBI Taxonomy" id="665571"/>
    <lineage>
        <taxon>Bacteria</taxon>
        <taxon>Pseudomonadati</taxon>
        <taxon>Spirochaetota</taxon>
        <taxon>Spirochaetia</taxon>
        <taxon>Winmispirales</taxon>
        <taxon>Winmispiraceae</taxon>
        <taxon>Winmispira</taxon>
    </lineage>
</organism>